<evidence type="ECO:0000256" key="13">
    <source>
        <dbReference type="RuleBase" id="RU362091"/>
    </source>
</evidence>
<proteinExistence type="inferred from homology"/>
<dbReference type="PANTHER" id="PTHR11819:SF128">
    <property type="entry name" value="SODIUM_MANNOSE COTRANSPORTER SLC5A10"/>
    <property type="match status" value="1"/>
</dbReference>
<evidence type="ECO:0000256" key="5">
    <source>
        <dbReference type="ARBA" id="ARBA00022597"/>
    </source>
</evidence>
<evidence type="ECO:0000256" key="3">
    <source>
        <dbReference type="ARBA" id="ARBA00022448"/>
    </source>
</evidence>
<evidence type="ECO:0000313" key="15">
    <source>
        <dbReference type="Proteomes" id="UP000192220"/>
    </source>
</evidence>
<comment type="subcellular location">
    <subcellularLocation>
        <location evidence="1">Apical cell membrane</location>
        <topology evidence="1">Multi-pass membrane protein</topology>
    </subcellularLocation>
</comment>
<dbReference type="InParanoid" id="A0A2I4BGK3"/>
<keyword evidence="8" id="KW-0915">Sodium</keyword>
<gene>
    <name evidence="16" type="primary">LOC106519658</name>
</gene>
<dbReference type="Proteomes" id="UP000192220">
    <property type="component" value="Unplaced"/>
</dbReference>
<evidence type="ECO:0000256" key="7">
    <source>
        <dbReference type="ARBA" id="ARBA00022989"/>
    </source>
</evidence>
<dbReference type="RefSeq" id="XP_013866875.1">
    <property type="nucleotide sequence ID" value="XM_014011421.1"/>
</dbReference>
<evidence type="ECO:0000256" key="4">
    <source>
        <dbReference type="ARBA" id="ARBA00022475"/>
    </source>
</evidence>
<evidence type="ECO:0000256" key="1">
    <source>
        <dbReference type="ARBA" id="ARBA00004424"/>
    </source>
</evidence>
<keyword evidence="15" id="KW-1185">Reference proteome</keyword>
<evidence type="ECO:0000256" key="12">
    <source>
        <dbReference type="ARBA" id="ARBA00023201"/>
    </source>
</evidence>
<dbReference type="InterPro" id="IPR001734">
    <property type="entry name" value="Na/solute_symporter"/>
</dbReference>
<keyword evidence="7 14" id="KW-1133">Transmembrane helix</keyword>
<evidence type="ECO:0000256" key="2">
    <source>
        <dbReference type="ARBA" id="ARBA00006434"/>
    </source>
</evidence>
<dbReference type="PROSITE" id="PS50283">
    <property type="entry name" value="NA_SOLUT_SYMP_3"/>
    <property type="match status" value="1"/>
</dbReference>
<sequence length="157" mass="17062">MSNSTVNFYSVPQAVSFSDIIVIATYFLLNLAVGIWSSCRVSRNTLSGYFLAGRDMAWWLIGSSLFASSEGSGLFIGLAGTGAAGGIAVAGFEWNVSASNTAHAHQNVICSDWSIYNDETYKLWNEAGRVVTLKVKATCILKKIIFLLCLEKNLKFT</sequence>
<keyword evidence="10 14" id="KW-0472">Membrane</keyword>
<reference evidence="16" key="1">
    <citation type="submission" date="2025-08" db="UniProtKB">
        <authorList>
            <consortium name="RefSeq"/>
        </authorList>
    </citation>
    <scope>IDENTIFICATION</scope>
    <source>
        <strain evidence="16">Quisiro</strain>
        <tissue evidence="16">Liver</tissue>
    </source>
</reference>
<evidence type="ECO:0000256" key="9">
    <source>
        <dbReference type="ARBA" id="ARBA00023065"/>
    </source>
</evidence>
<dbReference type="STRING" id="52670.A0A2I4BGK3"/>
<evidence type="ECO:0000256" key="11">
    <source>
        <dbReference type="ARBA" id="ARBA00023180"/>
    </source>
</evidence>
<keyword evidence="11" id="KW-0325">Glycoprotein</keyword>
<keyword evidence="4" id="KW-1003">Cell membrane</keyword>
<dbReference type="AlphaFoldDB" id="A0A2I4BGK3"/>
<keyword evidence="6 14" id="KW-0812">Transmembrane</keyword>
<keyword evidence="12" id="KW-0739">Sodium transport</keyword>
<dbReference type="GeneID" id="106519658"/>
<dbReference type="PANTHER" id="PTHR11819">
    <property type="entry name" value="SOLUTE CARRIER FAMILY 5"/>
    <property type="match status" value="1"/>
</dbReference>
<keyword evidence="3" id="KW-0813">Transport</keyword>
<comment type="similarity">
    <text evidence="2 13">Belongs to the sodium:solute symporter (SSF) (TC 2.A.21) family.</text>
</comment>
<dbReference type="InterPro" id="IPR038377">
    <property type="entry name" value="Na/Glc_symporter_sf"/>
</dbReference>
<evidence type="ECO:0000256" key="14">
    <source>
        <dbReference type="SAM" id="Phobius"/>
    </source>
</evidence>
<evidence type="ECO:0000256" key="10">
    <source>
        <dbReference type="ARBA" id="ARBA00023136"/>
    </source>
</evidence>
<dbReference type="OrthoDB" id="6132759at2759"/>
<evidence type="ECO:0000313" key="16">
    <source>
        <dbReference type="RefSeq" id="XP_013866875.1"/>
    </source>
</evidence>
<dbReference type="Gene3D" id="1.20.1730.10">
    <property type="entry name" value="Sodium/glucose cotransporter"/>
    <property type="match status" value="1"/>
</dbReference>
<keyword evidence="5" id="KW-0762">Sugar transport</keyword>
<dbReference type="KEGG" id="alim:106519658"/>
<dbReference type="GO" id="GO:0016324">
    <property type="term" value="C:apical plasma membrane"/>
    <property type="evidence" value="ECO:0007669"/>
    <property type="project" value="UniProtKB-SubCell"/>
</dbReference>
<name>A0A2I4BGK3_AUSLI</name>
<keyword evidence="9" id="KW-0406">Ion transport</keyword>
<feature type="transmembrane region" description="Helical" evidence="14">
    <location>
        <begin position="20"/>
        <end position="39"/>
    </location>
</feature>
<accession>A0A2I4BGK3</accession>
<evidence type="ECO:0000256" key="6">
    <source>
        <dbReference type="ARBA" id="ARBA00022692"/>
    </source>
</evidence>
<evidence type="ECO:0000256" key="8">
    <source>
        <dbReference type="ARBA" id="ARBA00023053"/>
    </source>
</evidence>
<organism evidence="15 16">
    <name type="scientific">Austrofundulus limnaeus</name>
    <name type="common">Annual killifish</name>
    <dbReference type="NCBI Taxonomy" id="52670"/>
    <lineage>
        <taxon>Eukaryota</taxon>
        <taxon>Metazoa</taxon>
        <taxon>Chordata</taxon>
        <taxon>Craniata</taxon>
        <taxon>Vertebrata</taxon>
        <taxon>Euteleostomi</taxon>
        <taxon>Actinopterygii</taxon>
        <taxon>Neopterygii</taxon>
        <taxon>Teleostei</taxon>
        <taxon>Neoteleostei</taxon>
        <taxon>Acanthomorphata</taxon>
        <taxon>Ovalentaria</taxon>
        <taxon>Atherinomorphae</taxon>
        <taxon>Cyprinodontiformes</taxon>
        <taxon>Rivulidae</taxon>
        <taxon>Austrofundulus</taxon>
    </lineage>
</organism>
<dbReference type="Pfam" id="PF00474">
    <property type="entry name" value="SSF"/>
    <property type="match status" value="1"/>
</dbReference>
<dbReference type="GO" id="GO:0005412">
    <property type="term" value="F:D-glucose:sodium symporter activity"/>
    <property type="evidence" value="ECO:0007669"/>
    <property type="project" value="TreeGrafter"/>
</dbReference>
<protein>
    <submittedName>
        <fullName evidence="16">Sodium/glucose cotransporter 5</fullName>
    </submittedName>
</protein>